<feature type="signal peptide" evidence="1">
    <location>
        <begin position="1"/>
        <end position="20"/>
    </location>
</feature>
<dbReference type="OrthoDB" id="9155382at2"/>
<reference evidence="3" key="1">
    <citation type="submission" date="2016-03" db="EMBL/GenBank/DDBJ databases">
        <authorList>
            <person name="Heylen K."/>
            <person name="De Vos P."/>
            <person name="Vekeman B."/>
        </authorList>
    </citation>
    <scope>NUCLEOTIDE SEQUENCE [LARGE SCALE GENOMIC DNA]</scope>
    <source>
        <strain evidence="3">R-45383</strain>
    </source>
</reference>
<evidence type="ECO:0000313" key="2">
    <source>
        <dbReference type="EMBL" id="OAI22446.1"/>
    </source>
</evidence>
<dbReference type="EMBL" id="LUUK01000078">
    <property type="protein sequence ID" value="OAI22446.1"/>
    <property type="molecule type" value="Genomic_DNA"/>
</dbReference>
<dbReference type="Proteomes" id="UP000077628">
    <property type="component" value="Unassembled WGS sequence"/>
</dbReference>
<evidence type="ECO:0008006" key="4">
    <source>
        <dbReference type="Google" id="ProtNLM"/>
    </source>
</evidence>
<accession>A0A177NWM8</accession>
<protein>
    <recommendedName>
        <fullName evidence="4">PEP-CTERM protein-sorting domain-containing protein</fullName>
    </recommendedName>
</protein>
<sequence>MFKPRFFAAVALAFALPAQAQTVALAVDGSWSEFVVDDFSAESGIDPLSWIADDGSAIAFDFTLSAPAILKVVDAGFSGDSFQVFDNGISLAFTSAGINNYRDGATPSVIDFDTAWSQTNFSRGLFQLGAGSHHITGLLAVSALDAEGLPFNATLGGVALTAVPLPAGAWLMLSGSGLLAAAARRRSA</sequence>
<evidence type="ECO:0000313" key="3">
    <source>
        <dbReference type="Proteomes" id="UP000077628"/>
    </source>
</evidence>
<keyword evidence="3" id="KW-1185">Reference proteome</keyword>
<feature type="chain" id="PRO_5008069645" description="PEP-CTERM protein-sorting domain-containing protein" evidence="1">
    <location>
        <begin position="21"/>
        <end position="188"/>
    </location>
</feature>
<evidence type="ECO:0000256" key="1">
    <source>
        <dbReference type="SAM" id="SignalP"/>
    </source>
</evidence>
<dbReference type="RefSeq" id="WP_064026424.1">
    <property type="nucleotide sequence ID" value="NZ_LUUK01000078.1"/>
</dbReference>
<dbReference type="AlphaFoldDB" id="A0A177NWM8"/>
<keyword evidence="1" id="KW-0732">Signal</keyword>
<organism evidence="2 3">
    <name type="scientific">Methylomonas koyamae</name>
    <dbReference type="NCBI Taxonomy" id="702114"/>
    <lineage>
        <taxon>Bacteria</taxon>
        <taxon>Pseudomonadati</taxon>
        <taxon>Pseudomonadota</taxon>
        <taxon>Gammaproteobacteria</taxon>
        <taxon>Methylococcales</taxon>
        <taxon>Methylococcaceae</taxon>
        <taxon>Methylomonas</taxon>
    </lineage>
</organism>
<dbReference type="STRING" id="702114.A1355_02215"/>
<comment type="caution">
    <text evidence="2">The sequence shown here is derived from an EMBL/GenBank/DDBJ whole genome shotgun (WGS) entry which is preliminary data.</text>
</comment>
<gene>
    <name evidence="2" type="ORF">A1355_02215</name>
</gene>
<name>A0A177NWM8_9GAMM</name>
<proteinExistence type="predicted"/>